<gene>
    <name evidence="2" type="ORF">VC81_12730</name>
</gene>
<dbReference type="Proteomes" id="UP000033491">
    <property type="component" value="Unassembled WGS sequence"/>
</dbReference>
<evidence type="ECO:0000256" key="1">
    <source>
        <dbReference type="SAM" id="Phobius"/>
    </source>
</evidence>
<protein>
    <submittedName>
        <fullName evidence="2">Uncharacterized protein</fullName>
    </submittedName>
</protein>
<dbReference type="EMBL" id="JZCR01000025">
    <property type="protein sequence ID" value="KJW11655.1"/>
    <property type="molecule type" value="Genomic_DNA"/>
</dbReference>
<keyword evidence="1" id="KW-0812">Transmembrane</keyword>
<organism evidence="2 3">
    <name type="scientific">Levilactobacillus spicheri</name>
    <dbReference type="NCBI Taxonomy" id="216463"/>
    <lineage>
        <taxon>Bacteria</taxon>
        <taxon>Bacillati</taxon>
        <taxon>Bacillota</taxon>
        <taxon>Bacilli</taxon>
        <taxon>Lactobacillales</taxon>
        <taxon>Lactobacillaceae</taxon>
        <taxon>Levilactobacillus</taxon>
    </lineage>
</organism>
<feature type="transmembrane region" description="Helical" evidence="1">
    <location>
        <begin position="47"/>
        <end position="63"/>
    </location>
</feature>
<evidence type="ECO:0000313" key="2">
    <source>
        <dbReference type="EMBL" id="KJW11655.1"/>
    </source>
</evidence>
<name>A0A0F3RP56_9LACO</name>
<feature type="transmembrane region" description="Helical" evidence="1">
    <location>
        <begin position="6"/>
        <end position="27"/>
    </location>
</feature>
<accession>A0A0F3RP56</accession>
<reference evidence="2 3" key="1">
    <citation type="submission" date="2015-03" db="EMBL/GenBank/DDBJ databases">
        <authorList>
            <person name="Zheng J."/>
            <person name="Ganezle M."/>
        </authorList>
    </citation>
    <scope>NUCLEOTIDE SEQUENCE [LARGE SCALE GENOMIC DNA]</scope>
    <source>
        <strain evidence="2 3">LP38</strain>
    </source>
</reference>
<proteinExistence type="predicted"/>
<evidence type="ECO:0000313" key="3">
    <source>
        <dbReference type="Proteomes" id="UP000033491"/>
    </source>
</evidence>
<feature type="transmembrane region" description="Helical" evidence="1">
    <location>
        <begin position="109"/>
        <end position="138"/>
    </location>
</feature>
<dbReference type="AlphaFoldDB" id="A0A0F3RP56"/>
<dbReference type="PATRIC" id="fig|216463.3.peg.1804"/>
<keyword evidence="1" id="KW-0472">Membrane</keyword>
<sequence>MLKRLFHFQIALKSFVIVLISYLILMLSSNSSLGSMLDIIFIKSTKIQIFNFIFLMMFFWGMLAIFKSFWIATSLFLSANIIVSITNYEKIKYRNEGILPVDLSMIRSIGKILSMVNIWIVFMGILLILILVYLIYYFQKTLI</sequence>
<comment type="caution">
    <text evidence="2">The sequence shown here is derived from an EMBL/GenBank/DDBJ whole genome shotgun (WGS) entry which is preliminary data.</text>
</comment>
<keyword evidence="1" id="KW-1133">Transmembrane helix</keyword>